<dbReference type="SUPFAM" id="SSF51695">
    <property type="entry name" value="PLC-like phosphodiesterases"/>
    <property type="match status" value="1"/>
</dbReference>
<dbReference type="Proteomes" id="UP001482620">
    <property type="component" value="Unassembled WGS sequence"/>
</dbReference>
<comment type="caution">
    <text evidence="2">The sequence shown here is derived from an EMBL/GenBank/DDBJ whole genome shotgun (WGS) entry which is preliminary data.</text>
</comment>
<sequence length="123" mass="13758">ASPSIRRSGVEVSTFVRCPILFAPVLHGSPCRWWAHWGLASNLLFGIGPAGSREEQPGHQVAPYRSTSLDCWDGQDGEPIVHHGYTLTSKILFKDVIETINKYAFIKNDLLHTCPEFPLIIWS</sequence>
<dbReference type="InterPro" id="IPR017946">
    <property type="entry name" value="PLC-like_Pdiesterase_TIM-brl"/>
</dbReference>
<dbReference type="Pfam" id="PF00388">
    <property type="entry name" value="PI-PLC-X"/>
    <property type="match status" value="1"/>
</dbReference>
<dbReference type="Gene3D" id="3.20.20.190">
    <property type="entry name" value="Phosphatidylinositol (PI) phosphodiesterase"/>
    <property type="match status" value="1"/>
</dbReference>
<protein>
    <recommendedName>
        <fullName evidence="1">Phosphatidylinositol-specific phospholipase C X domain-containing protein</fullName>
    </recommendedName>
</protein>
<evidence type="ECO:0000259" key="1">
    <source>
        <dbReference type="Pfam" id="PF00388"/>
    </source>
</evidence>
<dbReference type="PANTHER" id="PTHR10336:SF166">
    <property type="entry name" value="1-PHOSPHATIDYLINOSITOL 4,5-BISPHOSPHATE PHOSPHODIESTERASE ETA-2"/>
    <property type="match status" value="1"/>
</dbReference>
<feature type="non-terminal residue" evidence="2">
    <location>
        <position position="1"/>
    </location>
</feature>
<feature type="domain" description="Phosphatidylinositol-specific phospholipase C X" evidence="1">
    <location>
        <begin position="65"/>
        <end position="109"/>
    </location>
</feature>
<dbReference type="PANTHER" id="PTHR10336">
    <property type="entry name" value="PHOSPHOINOSITIDE-SPECIFIC PHOSPHOLIPASE C FAMILY PROTEIN"/>
    <property type="match status" value="1"/>
</dbReference>
<evidence type="ECO:0000313" key="2">
    <source>
        <dbReference type="EMBL" id="MEQ2230760.1"/>
    </source>
</evidence>
<accession>A0ABV0TCY1</accession>
<name>A0ABV0TCY1_9TELE</name>
<dbReference type="EMBL" id="JAHRIQ010028555">
    <property type="protein sequence ID" value="MEQ2230760.1"/>
    <property type="molecule type" value="Genomic_DNA"/>
</dbReference>
<proteinExistence type="predicted"/>
<dbReference type="PROSITE" id="PS50007">
    <property type="entry name" value="PIPLC_X_DOMAIN"/>
    <property type="match status" value="1"/>
</dbReference>
<gene>
    <name evidence="2" type="ORF">ILYODFUR_032717</name>
</gene>
<evidence type="ECO:0000313" key="3">
    <source>
        <dbReference type="Proteomes" id="UP001482620"/>
    </source>
</evidence>
<organism evidence="2 3">
    <name type="scientific">Ilyodon furcidens</name>
    <name type="common">goldbreast splitfin</name>
    <dbReference type="NCBI Taxonomy" id="33524"/>
    <lineage>
        <taxon>Eukaryota</taxon>
        <taxon>Metazoa</taxon>
        <taxon>Chordata</taxon>
        <taxon>Craniata</taxon>
        <taxon>Vertebrata</taxon>
        <taxon>Euteleostomi</taxon>
        <taxon>Actinopterygii</taxon>
        <taxon>Neopterygii</taxon>
        <taxon>Teleostei</taxon>
        <taxon>Neoteleostei</taxon>
        <taxon>Acanthomorphata</taxon>
        <taxon>Ovalentaria</taxon>
        <taxon>Atherinomorphae</taxon>
        <taxon>Cyprinodontiformes</taxon>
        <taxon>Goodeidae</taxon>
        <taxon>Ilyodon</taxon>
    </lineage>
</organism>
<dbReference type="InterPro" id="IPR001192">
    <property type="entry name" value="PI-PLC_fam"/>
</dbReference>
<dbReference type="InterPro" id="IPR000909">
    <property type="entry name" value="PLipase_C_PInositol-sp_X_dom"/>
</dbReference>
<keyword evidence="3" id="KW-1185">Reference proteome</keyword>
<reference evidence="2 3" key="1">
    <citation type="submission" date="2021-06" db="EMBL/GenBank/DDBJ databases">
        <authorList>
            <person name="Palmer J.M."/>
        </authorList>
    </citation>
    <scope>NUCLEOTIDE SEQUENCE [LARGE SCALE GENOMIC DNA]</scope>
    <source>
        <strain evidence="3">if_2019</strain>
        <tissue evidence="2">Muscle</tissue>
    </source>
</reference>